<dbReference type="Gene3D" id="3.30.460.10">
    <property type="entry name" value="Beta Polymerase, domain 2"/>
    <property type="match status" value="1"/>
</dbReference>
<reference evidence="1" key="2">
    <citation type="submission" date="2020-09" db="EMBL/GenBank/DDBJ databases">
        <authorList>
            <person name="Sun Q."/>
            <person name="Kim S."/>
        </authorList>
    </citation>
    <scope>NUCLEOTIDE SEQUENCE</scope>
    <source>
        <strain evidence="1">KCTC 22169</strain>
    </source>
</reference>
<gene>
    <name evidence="1" type="ORF">GCM10007392_46240</name>
</gene>
<protein>
    <recommendedName>
        <fullName evidence="3">Nucleotidyltransferase domain-containing protein</fullName>
    </recommendedName>
</protein>
<evidence type="ECO:0000313" key="1">
    <source>
        <dbReference type="EMBL" id="GGX73539.1"/>
    </source>
</evidence>
<proteinExistence type="predicted"/>
<sequence length="263" mass="30426">MNIVKSRPELLVERLNQIADSLANTGTALALLGLGSAGKERDRMDDYSDLDFFAIVEPGHKSDYLEDFSWLSRVSPVAYYFKNTADGCKWLYDDGVFCEFAVFEPQELETIPFAEGQVVWAREGFDTEHLLPRSREGRYQPNPDRDWQLGEALTNLYVGLGRYCRGERLSAFKFVQHFALDRLVDLMHLMEHDDSQSMDPFMPDRRLEARFIQARERMARFCQGYEQTPLSALAQLDWLEQNCQVSPFMAYEIRRLAKAAVRL</sequence>
<evidence type="ECO:0000313" key="2">
    <source>
        <dbReference type="Proteomes" id="UP000626148"/>
    </source>
</evidence>
<keyword evidence="2" id="KW-1185">Reference proteome</keyword>
<dbReference type="RefSeq" id="WP_189613293.1">
    <property type="nucleotide sequence ID" value="NZ_BMXR01000017.1"/>
</dbReference>
<organism evidence="1 2">
    <name type="scientific">Saccharospirillum salsuginis</name>
    <dbReference type="NCBI Taxonomy" id="418750"/>
    <lineage>
        <taxon>Bacteria</taxon>
        <taxon>Pseudomonadati</taxon>
        <taxon>Pseudomonadota</taxon>
        <taxon>Gammaproteobacteria</taxon>
        <taxon>Oceanospirillales</taxon>
        <taxon>Saccharospirillaceae</taxon>
        <taxon>Saccharospirillum</taxon>
    </lineage>
</organism>
<evidence type="ECO:0008006" key="3">
    <source>
        <dbReference type="Google" id="ProtNLM"/>
    </source>
</evidence>
<dbReference type="AlphaFoldDB" id="A0A918KRX4"/>
<comment type="caution">
    <text evidence="1">The sequence shown here is derived from an EMBL/GenBank/DDBJ whole genome shotgun (WGS) entry which is preliminary data.</text>
</comment>
<name>A0A918KRX4_9GAMM</name>
<accession>A0A918KRX4</accession>
<dbReference type="Proteomes" id="UP000626148">
    <property type="component" value="Unassembled WGS sequence"/>
</dbReference>
<dbReference type="InterPro" id="IPR043519">
    <property type="entry name" value="NT_sf"/>
</dbReference>
<dbReference type="EMBL" id="BMXR01000017">
    <property type="protein sequence ID" value="GGX73539.1"/>
    <property type="molecule type" value="Genomic_DNA"/>
</dbReference>
<reference evidence="1" key="1">
    <citation type="journal article" date="2014" name="Int. J. Syst. Evol. Microbiol.">
        <title>Complete genome sequence of Corynebacterium casei LMG S-19264T (=DSM 44701T), isolated from a smear-ripened cheese.</title>
        <authorList>
            <consortium name="US DOE Joint Genome Institute (JGI-PGF)"/>
            <person name="Walter F."/>
            <person name="Albersmeier A."/>
            <person name="Kalinowski J."/>
            <person name="Ruckert C."/>
        </authorList>
    </citation>
    <scope>NUCLEOTIDE SEQUENCE</scope>
    <source>
        <strain evidence="1">KCTC 22169</strain>
    </source>
</reference>
<dbReference type="SUPFAM" id="SSF81301">
    <property type="entry name" value="Nucleotidyltransferase"/>
    <property type="match status" value="1"/>
</dbReference>